<dbReference type="EMBL" id="CH445373">
    <property type="protein sequence ID" value="EAT76098.1"/>
    <property type="molecule type" value="Genomic_DNA"/>
</dbReference>
<feature type="compositionally biased region" description="Polar residues" evidence="3">
    <location>
        <begin position="479"/>
        <end position="489"/>
    </location>
</feature>
<dbReference type="OMA" id="STSAFWE"/>
<protein>
    <recommendedName>
        <fullName evidence="6">Transcription factor domain-containing protein</fullName>
    </recommendedName>
</protein>
<evidence type="ECO:0000256" key="2">
    <source>
        <dbReference type="ARBA" id="ARBA00023242"/>
    </source>
</evidence>
<dbReference type="KEGG" id="pno:SNOG_16493"/>
<comment type="subcellular location">
    <subcellularLocation>
        <location evidence="1">Nucleus</location>
    </subcellularLocation>
</comment>
<dbReference type="PANTHER" id="PTHR31001:SF87">
    <property type="entry name" value="COL-21"/>
    <property type="match status" value="1"/>
</dbReference>
<dbReference type="PANTHER" id="PTHR31001">
    <property type="entry name" value="UNCHARACTERIZED TRANSCRIPTIONAL REGULATORY PROTEIN"/>
    <property type="match status" value="1"/>
</dbReference>
<dbReference type="VEuPathDB" id="FungiDB:JI435_164930"/>
<feature type="region of interest" description="Disordered" evidence="3">
    <location>
        <begin position="428"/>
        <end position="497"/>
    </location>
</feature>
<evidence type="ECO:0000313" key="4">
    <source>
        <dbReference type="EMBL" id="EAT76098.1"/>
    </source>
</evidence>
<dbReference type="InterPro" id="IPR050613">
    <property type="entry name" value="Sec_Metabolite_Reg"/>
</dbReference>
<name>Q0TVH1_PHANO</name>
<evidence type="ECO:0008006" key="6">
    <source>
        <dbReference type="Google" id="ProtNLM"/>
    </source>
</evidence>
<dbReference type="CDD" id="cd12148">
    <property type="entry name" value="fungal_TF_MHR"/>
    <property type="match status" value="1"/>
</dbReference>
<dbReference type="GO" id="GO:0005634">
    <property type="term" value="C:nucleus"/>
    <property type="evidence" value="ECO:0007669"/>
    <property type="project" value="UniProtKB-SubCell"/>
</dbReference>
<feature type="compositionally biased region" description="Polar residues" evidence="3">
    <location>
        <begin position="435"/>
        <end position="454"/>
    </location>
</feature>
<sequence>MEAIRPALLVILKFEEWTTNSQPTDSVTTAPWAGSPLAESFGYFQNSSRNTLALIQKVGLAPRDHSGAVSPTLSPEAVDEVHRNLEQMPNRQILDILVQHFAAEVNWMEQLVQIPWFLARYESWWMVKPVTLVAGVDFAVLILRICSYTLQFLPSPGYALDTIRGVSLAEIRNLCNETADGLETISIAADARGSLIRVQYVAFSALKCRVDAKSDAFWDVLGRSIRIAQNIGLHCDTIHPKTGTDIMDQEMERTEYDIIAAEERMPKLPLQRKLLHSAINDSIYWNFRPLLLTQPVPLPVYKSLILGSQKRKLAAAALLALASVKQLHELLGSCHTRFAGIIFTTFEAAALLVFIYTDPSFEENCPTQYLLPPGTLRADPLQATLSHTTRSGCMQAVQGALKRLKMLAEVSSMADVAATTLSELLNKASEARPDTGTSSDESGLETNLSNGVAGTTSAHAPAAPAPPTSTTSETAATSQVGPTFTTSGNEAPWLSADMPDMGSLNNLVAMSEPLAVGDFAGWLPYDASNLYAHQSWVPDESPDNYSL</sequence>
<evidence type="ECO:0000313" key="5">
    <source>
        <dbReference type="Proteomes" id="UP000001055"/>
    </source>
</evidence>
<dbReference type="AlphaFoldDB" id="Q0TVH1"/>
<dbReference type="InParanoid" id="Q0TVH1"/>
<dbReference type="GeneID" id="5983538"/>
<evidence type="ECO:0000256" key="3">
    <source>
        <dbReference type="SAM" id="MobiDB-lite"/>
    </source>
</evidence>
<reference evidence="5" key="1">
    <citation type="journal article" date="2007" name="Plant Cell">
        <title>Dothideomycete-plant interactions illuminated by genome sequencing and EST analysis of the wheat pathogen Stagonospora nodorum.</title>
        <authorList>
            <person name="Hane J.K."/>
            <person name="Lowe R.G."/>
            <person name="Solomon P.S."/>
            <person name="Tan K.C."/>
            <person name="Schoch C.L."/>
            <person name="Spatafora J.W."/>
            <person name="Crous P.W."/>
            <person name="Kodira C."/>
            <person name="Birren B.W."/>
            <person name="Galagan J.E."/>
            <person name="Torriani S.F."/>
            <person name="McDonald B.A."/>
            <person name="Oliver R.P."/>
        </authorList>
    </citation>
    <scope>NUCLEOTIDE SEQUENCE [LARGE SCALE GENOMIC DNA]</scope>
    <source>
        <strain evidence="5">SN15 / ATCC MYA-4574 / FGSC 10173</strain>
    </source>
</reference>
<evidence type="ECO:0000256" key="1">
    <source>
        <dbReference type="ARBA" id="ARBA00004123"/>
    </source>
</evidence>
<proteinExistence type="predicted"/>
<accession>Q0TVH1</accession>
<organism evidence="4 5">
    <name type="scientific">Phaeosphaeria nodorum (strain SN15 / ATCC MYA-4574 / FGSC 10173)</name>
    <name type="common">Glume blotch fungus</name>
    <name type="synonym">Parastagonospora nodorum</name>
    <dbReference type="NCBI Taxonomy" id="321614"/>
    <lineage>
        <taxon>Eukaryota</taxon>
        <taxon>Fungi</taxon>
        <taxon>Dikarya</taxon>
        <taxon>Ascomycota</taxon>
        <taxon>Pezizomycotina</taxon>
        <taxon>Dothideomycetes</taxon>
        <taxon>Pleosporomycetidae</taxon>
        <taxon>Pleosporales</taxon>
        <taxon>Pleosporineae</taxon>
        <taxon>Phaeosphaeriaceae</taxon>
        <taxon>Parastagonospora</taxon>
    </lineage>
</organism>
<dbReference type="Proteomes" id="UP000001055">
    <property type="component" value="Unassembled WGS sequence"/>
</dbReference>
<gene>
    <name evidence="4" type="ORF">SNOG_16493</name>
</gene>
<keyword evidence="2" id="KW-0539">Nucleus</keyword>
<feature type="compositionally biased region" description="Low complexity" evidence="3">
    <location>
        <begin position="455"/>
        <end position="478"/>
    </location>
</feature>
<dbReference type="RefSeq" id="XP_001806606.1">
    <property type="nucleotide sequence ID" value="XM_001806554.1"/>
</dbReference>